<evidence type="ECO:0000256" key="6">
    <source>
        <dbReference type="ARBA" id="ARBA00022895"/>
    </source>
</evidence>
<keyword evidence="6" id="KW-0779">Telomere</keyword>
<keyword evidence="5" id="KW-0158">Chromosome</keyword>
<evidence type="ECO:0000256" key="4">
    <source>
        <dbReference type="ARBA" id="ARBA00016175"/>
    </source>
</evidence>
<evidence type="ECO:0000256" key="3">
    <source>
        <dbReference type="ARBA" id="ARBA00006332"/>
    </source>
</evidence>
<protein>
    <recommendedName>
        <fullName evidence="4">CST complex subunit CTC1</fullName>
    </recommendedName>
</protein>
<dbReference type="InterPro" id="IPR042617">
    <property type="entry name" value="CTC1-like"/>
</dbReference>
<dbReference type="InterPro" id="IPR029156">
    <property type="entry name" value="CTC1"/>
</dbReference>
<reference evidence="9 10" key="1">
    <citation type="submission" date="2024-02" db="EMBL/GenBank/DDBJ databases">
        <title>Chromosome-scale genome assembly of the rough periwinkle Littorina saxatilis.</title>
        <authorList>
            <person name="De Jode A."/>
            <person name="Faria R."/>
            <person name="Formenti G."/>
            <person name="Sims Y."/>
            <person name="Smith T.P."/>
            <person name="Tracey A."/>
            <person name="Wood J.M.D."/>
            <person name="Zagrodzka Z.B."/>
            <person name="Johannesson K."/>
            <person name="Butlin R.K."/>
            <person name="Leder E.H."/>
        </authorList>
    </citation>
    <scope>NUCLEOTIDE SEQUENCE [LARGE SCALE GENOMIC DNA]</scope>
    <source>
        <strain evidence="9">Snail1</strain>
        <tissue evidence="9">Muscle</tissue>
    </source>
</reference>
<dbReference type="PANTHER" id="PTHR14865">
    <property type="entry name" value="CST COMPLEX SUBUNIT CTC1"/>
    <property type="match status" value="1"/>
</dbReference>
<dbReference type="GO" id="GO:0042162">
    <property type="term" value="F:telomeric DNA binding"/>
    <property type="evidence" value="ECO:0007669"/>
    <property type="project" value="TreeGrafter"/>
</dbReference>
<proteinExistence type="inferred from homology"/>
<dbReference type="Pfam" id="PF15489">
    <property type="entry name" value="CTC1"/>
    <property type="match status" value="1"/>
</dbReference>
<dbReference type="PANTHER" id="PTHR14865:SF2">
    <property type="entry name" value="CST COMPLEX SUBUNIT CTC1"/>
    <property type="match status" value="1"/>
</dbReference>
<dbReference type="GO" id="GO:0003697">
    <property type="term" value="F:single-stranded DNA binding"/>
    <property type="evidence" value="ECO:0007669"/>
    <property type="project" value="InterPro"/>
</dbReference>
<dbReference type="GO" id="GO:1990879">
    <property type="term" value="C:CST complex"/>
    <property type="evidence" value="ECO:0007669"/>
    <property type="project" value="TreeGrafter"/>
</dbReference>
<evidence type="ECO:0000256" key="1">
    <source>
        <dbReference type="ARBA" id="ARBA00004123"/>
    </source>
</evidence>
<dbReference type="GO" id="GO:0045740">
    <property type="term" value="P:positive regulation of DNA replication"/>
    <property type="evidence" value="ECO:0007669"/>
    <property type="project" value="TreeGrafter"/>
</dbReference>
<evidence type="ECO:0000313" key="10">
    <source>
        <dbReference type="Proteomes" id="UP001374579"/>
    </source>
</evidence>
<name>A0AAN9C1U3_9CAEN</name>
<dbReference type="Proteomes" id="UP001374579">
    <property type="component" value="Unassembled WGS sequence"/>
</dbReference>
<dbReference type="GO" id="GO:0010833">
    <property type="term" value="P:telomere maintenance via telomere lengthening"/>
    <property type="evidence" value="ECO:0007669"/>
    <property type="project" value="TreeGrafter"/>
</dbReference>
<evidence type="ECO:0000256" key="5">
    <source>
        <dbReference type="ARBA" id="ARBA00022454"/>
    </source>
</evidence>
<evidence type="ECO:0000256" key="2">
    <source>
        <dbReference type="ARBA" id="ARBA00004574"/>
    </source>
</evidence>
<sequence length="1114" mass="123571">MEGNGCRSQAGLVITAQDALKFLQLKHILPHRTIVNIKGKVNAVSEIVRINKDCVFLVEIESSITVVVKQPQFHKWHDQLVIDQSFVFINLRPTTLSKAYRPEQRVYVPWTGSRVLSDSMDAPQLSCVSLQDWLQRLGLSLPVNDGRGAEDDREEDVSGSVNCSLTTYQGVVTDNSQAKFNIFQLDNTVRLFLCFLPKLQEPKRLSLGDCVRVNNVHQPTDPQGQGKQLYCCMRSSVQVLHRDMVRTSEDKNGMRREEGGWPPTPAPLSLLAQFAFMPCDVQPLLQLHRQLSEILHTGTAHRSSEKKDELKEVLQQLLRCSPEGRKLRNYIMEFCQHQTLCPLAHEQNESTQTIPRLTLLKDLISDIAVRVSTDSVSGIPPHQASTSTDDESAWTSYTYTYIEEDKKYLLGWLAVNCSTGRLQLVDSQTAVDVVIVSPQAVSLAQPHQCSSACDCSTMVLGEQLSCPRVHPCCLGHLIMVNKYTVVVETLCKEAESSGESSDKQKQSVVYLLLSTQDCVLVLRRVSAAVLKATKGSGRTSGSGSKETCASQLQRVTTRTEKLPILVNTNDVVYVTNKHYLCSHVKRHKSELQFSVEGFMVNSNDCLTKNNYVSPAKSSQGSPTKKMREAMDVNCNCVKDSDPSSSSCAHSAHSVCSKPSASDCPLSPNTFDTGQPVSLLFESEACGWFDLIHPPGLYTFESKADTPPLVWPQMDAKLKTAMEKARTRMTVNVSHEAVFGRILDARLVQIREEAAITSLQSALSNKSSRLVSFRSVVIYHRHPPCQLPSHEFKTAGSLKRSVQYKSTGEGTLSSLLGTRSLCVGVRDVDNPSVTACIYFNTAALVYPLGLLPGAVVEFQRLDKKTSKANRAYFNFLPVSGLQVLCNLEESKSQPWQSSIVVPQLSKWADTPSQLLIDLWREPRPLDVFVSTCHLCQFLRVSLKSVCVKCGSLFKPEGCLAPACGNVAQSHMLAKFSVLAEDGSSQALVHVNKCSPPDVARKLLKMSEETWQHLEAAVRHQGELFLQKFGYRGGTALDDLLSLLCDSPRVKRPCRLMLRKAVPYDKKHAKVADTVSALHSLTDEELVQRNINTGETSVETLCLPFIQLECLDVMEV</sequence>
<dbReference type="EMBL" id="JBAMIC010000001">
    <property type="protein sequence ID" value="KAK7115333.1"/>
    <property type="molecule type" value="Genomic_DNA"/>
</dbReference>
<evidence type="ECO:0000256" key="8">
    <source>
        <dbReference type="ARBA" id="ARBA00023242"/>
    </source>
</evidence>
<accession>A0AAN9C1U3</accession>
<comment type="caution">
    <text evidence="9">The sequence shown here is derived from an EMBL/GenBank/DDBJ whole genome shotgun (WGS) entry which is preliminary data.</text>
</comment>
<comment type="similarity">
    <text evidence="3">Belongs to the CTC1 family.</text>
</comment>
<keyword evidence="10" id="KW-1185">Reference proteome</keyword>
<organism evidence="9 10">
    <name type="scientific">Littorina saxatilis</name>
    <dbReference type="NCBI Taxonomy" id="31220"/>
    <lineage>
        <taxon>Eukaryota</taxon>
        <taxon>Metazoa</taxon>
        <taxon>Spiralia</taxon>
        <taxon>Lophotrochozoa</taxon>
        <taxon>Mollusca</taxon>
        <taxon>Gastropoda</taxon>
        <taxon>Caenogastropoda</taxon>
        <taxon>Littorinimorpha</taxon>
        <taxon>Littorinoidea</taxon>
        <taxon>Littorinidae</taxon>
        <taxon>Littorina</taxon>
    </lineage>
</organism>
<gene>
    <name evidence="9" type="ORF">V1264_001221</name>
</gene>
<dbReference type="AlphaFoldDB" id="A0AAN9C1U3"/>
<comment type="subcellular location">
    <subcellularLocation>
        <location evidence="2">Chromosome</location>
        <location evidence="2">Telomere</location>
    </subcellularLocation>
    <subcellularLocation>
        <location evidence="1">Nucleus</location>
    </subcellularLocation>
</comment>
<keyword evidence="8" id="KW-0539">Nucleus</keyword>
<evidence type="ECO:0000256" key="7">
    <source>
        <dbReference type="ARBA" id="ARBA00023125"/>
    </source>
</evidence>
<evidence type="ECO:0000313" key="9">
    <source>
        <dbReference type="EMBL" id="KAK7115333.1"/>
    </source>
</evidence>
<keyword evidence="7" id="KW-0238">DNA-binding</keyword>